<accession>A0A6H1ULF8</accession>
<dbReference type="Gene3D" id="3.40.50.1820">
    <property type="entry name" value="alpha/beta hydrolase"/>
    <property type="match status" value="1"/>
</dbReference>
<reference evidence="1 2" key="1">
    <citation type="submission" date="2020-04" db="EMBL/GenBank/DDBJ databases">
        <title>Ferrimonas sp. S7 isolated from sea water.</title>
        <authorList>
            <person name="Bae S.S."/>
            <person name="Baek K."/>
        </authorList>
    </citation>
    <scope>NUCLEOTIDE SEQUENCE [LARGE SCALE GENOMIC DNA]</scope>
    <source>
        <strain evidence="1 2">S7</strain>
    </source>
</reference>
<dbReference type="SUPFAM" id="SSF53474">
    <property type="entry name" value="alpha/beta-Hydrolases"/>
    <property type="match status" value="1"/>
</dbReference>
<gene>
    <name evidence="1" type="ORF">HER31_18015</name>
</gene>
<dbReference type="Proteomes" id="UP000501602">
    <property type="component" value="Chromosome"/>
</dbReference>
<sequence length="184" mass="20404">MTAPLLLITDIWGQHQTLEPLITELEKHFPAVAVLDPYSGQRFVFGNSNEAFGYFERRCSAAVYQQKVQDCLSSAAAPMNILAFSAGADATWPLLTNTDKVAKAALVYGNSIPLKAQLQPNCPTQLWLCQDDAGVKAQQTLLNQHADLALTEQTHGYFNPRSDHYDPIAATQDLAVLIRWFLRD</sequence>
<dbReference type="AlphaFoldDB" id="A0A6H1ULF8"/>
<protein>
    <recommendedName>
        <fullName evidence="3">Dienelactone hydrolase</fullName>
    </recommendedName>
</protein>
<evidence type="ECO:0008006" key="3">
    <source>
        <dbReference type="Google" id="ProtNLM"/>
    </source>
</evidence>
<dbReference type="KEGG" id="fes:HER31_18015"/>
<organism evidence="1 2">
    <name type="scientific">Ferrimonas lipolytica</name>
    <dbReference type="NCBI Taxonomy" id="2724191"/>
    <lineage>
        <taxon>Bacteria</taxon>
        <taxon>Pseudomonadati</taxon>
        <taxon>Pseudomonadota</taxon>
        <taxon>Gammaproteobacteria</taxon>
        <taxon>Alteromonadales</taxon>
        <taxon>Ferrimonadaceae</taxon>
        <taxon>Ferrimonas</taxon>
    </lineage>
</organism>
<keyword evidence="2" id="KW-1185">Reference proteome</keyword>
<name>A0A6H1ULF8_9GAMM</name>
<evidence type="ECO:0000313" key="1">
    <source>
        <dbReference type="EMBL" id="QIZ78632.1"/>
    </source>
</evidence>
<evidence type="ECO:0000313" key="2">
    <source>
        <dbReference type="Proteomes" id="UP000501602"/>
    </source>
</evidence>
<dbReference type="EMBL" id="CP051180">
    <property type="protein sequence ID" value="QIZ78632.1"/>
    <property type="molecule type" value="Genomic_DNA"/>
</dbReference>
<proteinExistence type="predicted"/>
<dbReference type="RefSeq" id="WP_168662779.1">
    <property type="nucleotide sequence ID" value="NZ_CP051180.1"/>
</dbReference>
<dbReference type="InterPro" id="IPR029058">
    <property type="entry name" value="AB_hydrolase_fold"/>
</dbReference>